<evidence type="ECO:0000313" key="2">
    <source>
        <dbReference type="EMBL" id="KAK3916732.1"/>
    </source>
</evidence>
<gene>
    <name evidence="2" type="ORF">KUF71_025831</name>
</gene>
<name>A0AAE1LG13_9NEOP</name>
<keyword evidence="3" id="KW-1185">Reference proteome</keyword>
<feature type="signal peptide" evidence="1">
    <location>
        <begin position="1"/>
        <end position="18"/>
    </location>
</feature>
<sequence length="170" mass="18185">MTKLLLGVALLLAAGARAAVSPPAAALVPTEALSVASLITRTLSPRLKVLFVATRRVRWADALLQRLPEVPRYVSSVSTSGVPVGVNATLEYFAGMMAADRAEDVLQDLEELPFNFNPFSRLLVVMRAESQASAVRLIVSHWRCDALAAVVVAYPGGGADLLRVHSKVRP</sequence>
<comment type="caution">
    <text evidence="2">The sequence shown here is derived from an EMBL/GenBank/DDBJ whole genome shotgun (WGS) entry which is preliminary data.</text>
</comment>
<organism evidence="2 3">
    <name type="scientific">Frankliniella fusca</name>
    <dbReference type="NCBI Taxonomy" id="407009"/>
    <lineage>
        <taxon>Eukaryota</taxon>
        <taxon>Metazoa</taxon>
        <taxon>Ecdysozoa</taxon>
        <taxon>Arthropoda</taxon>
        <taxon>Hexapoda</taxon>
        <taxon>Insecta</taxon>
        <taxon>Pterygota</taxon>
        <taxon>Neoptera</taxon>
        <taxon>Paraneoptera</taxon>
        <taxon>Thysanoptera</taxon>
        <taxon>Terebrantia</taxon>
        <taxon>Thripoidea</taxon>
        <taxon>Thripidae</taxon>
        <taxon>Frankliniella</taxon>
    </lineage>
</organism>
<keyword evidence="2" id="KW-0547">Nucleotide-binding</keyword>
<reference evidence="2" key="1">
    <citation type="submission" date="2021-07" db="EMBL/GenBank/DDBJ databases">
        <authorList>
            <person name="Catto M.A."/>
            <person name="Jacobson A."/>
            <person name="Kennedy G."/>
            <person name="Labadie P."/>
            <person name="Hunt B.G."/>
            <person name="Srinivasan R."/>
        </authorList>
    </citation>
    <scope>NUCLEOTIDE SEQUENCE</scope>
    <source>
        <strain evidence="2">PL_HMW_Pooled</strain>
        <tissue evidence="2">Head</tissue>
    </source>
</reference>
<evidence type="ECO:0000256" key="1">
    <source>
        <dbReference type="SAM" id="SignalP"/>
    </source>
</evidence>
<dbReference type="AlphaFoldDB" id="A0AAE1LG13"/>
<keyword evidence="2" id="KW-0347">Helicase</keyword>
<proteinExistence type="predicted"/>
<reference evidence="2" key="2">
    <citation type="journal article" date="2023" name="BMC Genomics">
        <title>Pest status, molecular evolution, and epigenetic factors derived from the genome assembly of Frankliniella fusca, a thysanopteran phytovirus vector.</title>
        <authorList>
            <person name="Catto M.A."/>
            <person name="Labadie P.E."/>
            <person name="Jacobson A.L."/>
            <person name="Kennedy G.G."/>
            <person name="Srinivasan R."/>
            <person name="Hunt B.G."/>
        </authorList>
    </citation>
    <scope>NUCLEOTIDE SEQUENCE</scope>
    <source>
        <strain evidence="2">PL_HMW_Pooled</strain>
    </source>
</reference>
<dbReference type="Proteomes" id="UP001219518">
    <property type="component" value="Unassembled WGS sequence"/>
</dbReference>
<dbReference type="GO" id="GO:0004386">
    <property type="term" value="F:helicase activity"/>
    <property type="evidence" value="ECO:0007669"/>
    <property type="project" value="UniProtKB-KW"/>
</dbReference>
<keyword evidence="2" id="KW-0378">Hydrolase</keyword>
<accession>A0AAE1LG13</accession>
<feature type="chain" id="PRO_5042293760" evidence="1">
    <location>
        <begin position="19"/>
        <end position="170"/>
    </location>
</feature>
<protein>
    <submittedName>
        <fullName evidence="2">ATP-dependent helicase/nuclease subunit A</fullName>
    </submittedName>
</protein>
<evidence type="ECO:0000313" key="3">
    <source>
        <dbReference type="Proteomes" id="UP001219518"/>
    </source>
</evidence>
<dbReference type="EMBL" id="JAHWGI010000579">
    <property type="protein sequence ID" value="KAK3916732.1"/>
    <property type="molecule type" value="Genomic_DNA"/>
</dbReference>
<keyword evidence="2" id="KW-0067">ATP-binding</keyword>
<keyword evidence="1" id="KW-0732">Signal</keyword>